<dbReference type="Proteomes" id="UP000245591">
    <property type="component" value="Unassembled WGS sequence"/>
</dbReference>
<keyword evidence="2" id="KW-1185">Reference proteome</keyword>
<dbReference type="EMBL" id="MBFU01000263">
    <property type="protein sequence ID" value="PWA00925.1"/>
    <property type="molecule type" value="Genomic_DNA"/>
</dbReference>
<proteinExistence type="predicted"/>
<gene>
    <name evidence="1" type="ORF">BB558_003000</name>
</gene>
<sequence>MGHSGSKHEAKNEARALRLSWKRQVNQIYDEYRECLNSESKSCEKMVSDAYIRNKRIALLLVSFIINDALPKDFNVMEQKSEYFTESGLTDMGIYILQFNINDSIRNFDGLYSTQFGVPMDKVLIPKDKIKVYIELAQGTCFNLNSDFDYAIGFEVDLSTRKCLYTIIKRSDFLEKTPKNYFPLCGISFKGTEKNFIHGTFPSENSITIIA</sequence>
<comment type="caution">
    <text evidence="1">The sequence shown here is derived from an EMBL/GenBank/DDBJ whole genome shotgun (WGS) entry which is preliminary data.</text>
</comment>
<reference evidence="1 2" key="1">
    <citation type="journal article" date="2018" name="MBio">
        <title>Comparative Genomics Reveals the Core Gene Toolbox for the Fungus-Insect Symbiosis.</title>
        <authorList>
            <person name="Wang Y."/>
            <person name="Stata M."/>
            <person name="Wang W."/>
            <person name="Stajich J.E."/>
            <person name="White M.M."/>
            <person name="Moncalvo J.M."/>
        </authorList>
    </citation>
    <scope>NUCLEOTIDE SEQUENCE [LARGE SCALE GENOMIC DNA]</scope>
    <source>
        <strain evidence="1 2">AUS-126-30</strain>
    </source>
</reference>
<dbReference type="AlphaFoldDB" id="A0A2U1J791"/>
<accession>A0A2U1J791</accession>
<protein>
    <submittedName>
        <fullName evidence="1">Uncharacterized protein</fullName>
    </submittedName>
</protein>
<evidence type="ECO:0000313" key="2">
    <source>
        <dbReference type="Proteomes" id="UP000245591"/>
    </source>
</evidence>
<evidence type="ECO:0000313" key="1">
    <source>
        <dbReference type="EMBL" id="PWA00925.1"/>
    </source>
</evidence>
<organism evidence="1 2">
    <name type="scientific">Smittium angustum</name>
    <dbReference type="NCBI Taxonomy" id="133377"/>
    <lineage>
        <taxon>Eukaryota</taxon>
        <taxon>Fungi</taxon>
        <taxon>Fungi incertae sedis</taxon>
        <taxon>Zoopagomycota</taxon>
        <taxon>Kickxellomycotina</taxon>
        <taxon>Harpellomycetes</taxon>
        <taxon>Harpellales</taxon>
        <taxon>Legeriomycetaceae</taxon>
        <taxon>Smittium</taxon>
    </lineage>
</organism>
<name>A0A2U1J791_SMIAN</name>